<accession>Q1ITX1</accession>
<dbReference type="STRING" id="204669.Acid345_0674"/>
<gene>
    <name evidence="1" type="ordered locus">Acid345_0674</name>
</gene>
<dbReference type="AlphaFoldDB" id="Q1ITX1"/>
<dbReference type="HOGENOM" id="CLU_2479280_0_0_0"/>
<evidence type="ECO:0000313" key="1">
    <source>
        <dbReference type="EMBL" id="ABF39679.1"/>
    </source>
</evidence>
<name>Q1ITX1_KORVE</name>
<keyword evidence="2" id="KW-1185">Reference proteome</keyword>
<sequence>MYARKVRVEYEEQGQRKPCLLKWLDSFSMRSFTNDQVFDDTLPTADGQMEIGTRVPLDRLTHDMEDWFRRKSYLPQGSRLLVEEINV</sequence>
<dbReference type="EMBL" id="CP000360">
    <property type="protein sequence ID" value="ABF39679.1"/>
    <property type="molecule type" value="Genomic_DNA"/>
</dbReference>
<dbReference type="OrthoDB" id="121473at2"/>
<dbReference type="eggNOG" id="ENOG50343WT">
    <property type="taxonomic scope" value="Bacteria"/>
</dbReference>
<dbReference type="EnsemblBacteria" id="ABF39679">
    <property type="protein sequence ID" value="ABF39679"/>
    <property type="gene ID" value="Acid345_0674"/>
</dbReference>
<reference evidence="1 2" key="1">
    <citation type="journal article" date="2009" name="Appl. Environ. Microbiol.">
        <title>Three genomes from the phylum Acidobacteria provide insight into the lifestyles of these microorganisms in soils.</title>
        <authorList>
            <person name="Ward N.L."/>
            <person name="Challacombe J.F."/>
            <person name="Janssen P.H."/>
            <person name="Henrissat B."/>
            <person name="Coutinho P.M."/>
            <person name="Wu M."/>
            <person name="Xie G."/>
            <person name="Haft D.H."/>
            <person name="Sait M."/>
            <person name="Badger J."/>
            <person name="Barabote R.D."/>
            <person name="Bradley B."/>
            <person name="Brettin T.S."/>
            <person name="Brinkac L.M."/>
            <person name="Bruce D."/>
            <person name="Creasy T."/>
            <person name="Daugherty S.C."/>
            <person name="Davidsen T.M."/>
            <person name="DeBoy R.T."/>
            <person name="Detter J.C."/>
            <person name="Dodson R.J."/>
            <person name="Durkin A.S."/>
            <person name="Ganapathy A."/>
            <person name="Gwinn-Giglio M."/>
            <person name="Han C.S."/>
            <person name="Khouri H."/>
            <person name="Kiss H."/>
            <person name="Kothari S.P."/>
            <person name="Madupu R."/>
            <person name="Nelson K.E."/>
            <person name="Nelson W.C."/>
            <person name="Paulsen I."/>
            <person name="Penn K."/>
            <person name="Ren Q."/>
            <person name="Rosovitz M.J."/>
            <person name="Selengut J.D."/>
            <person name="Shrivastava S."/>
            <person name="Sullivan S.A."/>
            <person name="Tapia R."/>
            <person name="Thompson L.S."/>
            <person name="Watkins K.L."/>
            <person name="Yang Q."/>
            <person name="Yu C."/>
            <person name="Zafar N."/>
            <person name="Zhou L."/>
            <person name="Kuske C.R."/>
        </authorList>
    </citation>
    <scope>NUCLEOTIDE SEQUENCE [LARGE SCALE GENOMIC DNA]</scope>
    <source>
        <strain evidence="1 2">Ellin345</strain>
    </source>
</reference>
<dbReference type="RefSeq" id="WP_011521481.1">
    <property type="nucleotide sequence ID" value="NC_008009.1"/>
</dbReference>
<dbReference type="KEGG" id="aba:Acid345_0674"/>
<protein>
    <submittedName>
        <fullName evidence="1">Uncharacterized protein</fullName>
    </submittedName>
</protein>
<proteinExistence type="predicted"/>
<evidence type="ECO:0000313" key="2">
    <source>
        <dbReference type="Proteomes" id="UP000002432"/>
    </source>
</evidence>
<organism evidence="1 2">
    <name type="scientific">Koribacter versatilis (strain Ellin345)</name>
    <dbReference type="NCBI Taxonomy" id="204669"/>
    <lineage>
        <taxon>Bacteria</taxon>
        <taxon>Pseudomonadati</taxon>
        <taxon>Acidobacteriota</taxon>
        <taxon>Terriglobia</taxon>
        <taxon>Terriglobales</taxon>
        <taxon>Candidatus Korobacteraceae</taxon>
        <taxon>Candidatus Korobacter</taxon>
    </lineage>
</organism>
<dbReference type="Proteomes" id="UP000002432">
    <property type="component" value="Chromosome"/>
</dbReference>